<dbReference type="Pfam" id="PF02348">
    <property type="entry name" value="CTP_transf_3"/>
    <property type="match status" value="1"/>
</dbReference>
<dbReference type="PANTHER" id="PTHR42866">
    <property type="entry name" value="3-DEOXY-MANNO-OCTULOSONATE CYTIDYLYLTRANSFERASE"/>
    <property type="match status" value="1"/>
</dbReference>
<dbReference type="InterPro" id="IPR003329">
    <property type="entry name" value="Cytidylyl_trans"/>
</dbReference>
<dbReference type="RefSeq" id="WP_104982363.1">
    <property type="nucleotide sequence ID" value="NZ_CP012673.1"/>
</dbReference>
<dbReference type="EMBL" id="CP012673">
    <property type="protein sequence ID" value="AUX43723.1"/>
    <property type="molecule type" value="Genomic_DNA"/>
</dbReference>
<keyword evidence="1" id="KW-0808">Transferase</keyword>
<dbReference type="OrthoDB" id="9801052at2"/>
<sequence length="270" mass="29917">MKTLVVIQARMGSSRLPGKVMLPVAGRPLLQRMVEQVAAARSRFELTVAATTDPADDPIGALCAAIGVPCFRGHPTDLLDRHARAAALAGADVVVKIPSDCPLIDPDIIDRVLSFFHRSEGSYDYVSNLHPASYPDGNDVEVMTMAALDLASREARRPLEREHTTPILWDNPHRFRIGNVAWESGLDLSMSHRFTVDYREDYDFVKAVYEALWTPQNPTLRLGAVLDLLAARPEIMAINARYAGVNWYRHHLGELRTVSARETRAPGDIA</sequence>
<dbReference type="CDD" id="cd02518">
    <property type="entry name" value="GT2_SpsF"/>
    <property type="match status" value="1"/>
</dbReference>
<dbReference type="Gene3D" id="3.90.550.10">
    <property type="entry name" value="Spore Coat Polysaccharide Biosynthesis Protein SpsA, Chain A"/>
    <property type="match status" value="1"/>
</dbReference>
<evidence type="ECO:0000313" key="2">
    <source>
        <dbReference type="Proteomes" id="UP000238348"/>
    </source>
</evidence>
<accession>A0A2L0EWP3</accession>
<organism evidence="1 2">
    <name type="scientific">Sorangium cellulosum</name>
    <name type="common">Polyangium cellulosum</name>
    <dbReference type="NCBI Taxonomy" id="56"/>
    <lineage>
        <taxon>Bacteria</taxon>
        <taxon>Pseudomonadati</taxon>
        <taxon>Myxococcota</taxon>
        <taxon>Polyangia</taxon>
        <taxon>Polyangiales</taxon>
        <taxon>Polyangiaceae</taxon>
        <taxon>Sorangium</taxon>
    </lineage>
</organism>
<dbReference type="GO" id="GO:0016779">
    <property type="term" value="F:nucleotidyltransferase activity"/>
    <property type="evidence" value="ECO:0007669"/>
    <property type="project" value="UniProtKB-KW"/>
</dbReference>
<protein>
    <submittedName>
        <fullName evidence="1">Acylneuraminate cytidylyltransferase</fullName>
    </submittedName>
</protein>
<dbReference type="SUPFAM" id="SSF53448">
    <property type="entry name" value="Nucleotide-diphospho-sugar transferases"/>
    <property type="match status" value="1"/>
</dbReference>
<proteinExistence type="predicted"/>
<evidence type="ECO:0000313" key="1">
    <source>
        <dbReference type="EMBL" id="AUX43723.1"/>
    </source>
</evidence>
<name>A0A2L0EWP3_SORCE</name>
<reference evidence="1 2" key="1">
    <citation type="submission" date="2015-09" db="EMBL/GenBank/DDBJ databases">
        <title>Sorangium comparison.</title>
        <authorList>
            <person name="Zaburannyi N."/>
            <person name="Bunk B."/>
            <person name="Overmann J."/>
            <person name="Mueller R."/>
        </authorList>
    </citation>
    <scope>NUCLEOTIDE SEQUENCE [LARGE SCALE GENOMIC DNA]</scope>
    <source>
        <strain evidence="1 2">So ce26</strain>
    </source>
</reference>
<dbReference type="GO" id="GO:0005829">
    <property type="term" value="C:cytosol"/>
    <property type="evidence" value="ECO:0007669"/>
    <property type="project" value="TreeGrafter"/>
</dbReference>
<keyword evidence="1" id="KW-0548">Nucleotidyltransferase</keyword>
<gene>
    <name evidence="1" type="ORF">SOCE26_051770</name>
</gene>
<dbReference type="AlphaFoldDB" id="A0A2L0EWP3"/>
<dbReference type="Proteomes" id="UP000238348">
    <property type="component" value="Chromosome"/>
</dbReference>
<dbReference type="PANTHER" id="PTHR42866:SF1">
    <property type="entry name" value="SPORE COAT POLYSACCHARIDE BIOSYNTHESIS PROTEIN SPSF"/>
    <property type="match status" value="1"/>
</dbReference>
<dbReference type="InterPro" id="IPR029044">
    <property type="entry name" value="Nucleotide-diphossugar_trans"/>
</dbReference>